<dbReference type="EMBL" id="MNPL01004990">
    <property type="protein sequence ID" value="OQR76303.1"/>
    <property type="molecule type" value="Genomic_DNA"/>
</dbReference>
<comment type="caution">
    <text evidence="1">The sequence shown here is derived from an EMBL/GenBank/DDBJ whole genome shotgun (WGS) entry which is preliminary data.</text>
</comment>
<dbReference type="InParanoid" id="A0A1V9XS92"/>
<dbReference type="AlphaFoldDB" id="A0A1V9XS92"/>
<reference evidence="1 2" key="1">
    <citation type="journal article" date="2017" name="Gigascience">
        <title>Draft genome of the honey bee ectoparasitic mite, Tropilaelaps mercedesae, is shaped by the parasitic life history.</title>
        <authorList>
            <person name="Dong X."/>
            <person name="Armstrong S.D."/>
            <person name="Xia D."/>
            <person name="Makepeace B.L."/>
            <person name="Darby A.C."/>
            <person name="Kadowaki T."/>
        </authorList>
    </citation>
    <scope>NUCLEOTIDE SEQUENCE [LARGE SCALE GENOMIC DNA]</scope>
    <source>
        <strain evidence="1">Wuxi-XJTLU</strain>
    </source>
</reference>
<evidence type="ECO:0000313" key="2">
    <source>
        <dbReference type="Proteomes" id="UP000192247"/>
    </source>
</evidence>
<protein>
    <submittedName>
        <fullName evidence="1">Uncharacterized protein</fullName>
    </submittedName>
</protein>
<evidence type="ECO:0000313" key="1">
    <source>
        <dbReference type="EMBL" id="OQR76303.1"/>
    </source>
</evidence>
<keyword evidence="2" id="KW-1185">Reference proteome</keyword>
<accession>A0A1V9XS92</accession>
<dbReference type="Proteomes" id="UP000192247">
    <property type="component" value="Unassembled WGS sequence"/>
</dbReference>
<sequence>MAPFGYLVSLIGGTGNHKKTITTRKTRILIQTFLGRTLKTKTSLGKVPPMSQPFTSYLEASPKRSANWEGGAFQS</sequence>
<gene>
    <name evidence="1" type="ORF">BIW11_03102</name>
</gene>
<name>A0A1V9XS92_9ACAR</name>
<organism evidence="1 2">
    <name type="scientific">Tropilaelaps mercedesae</name>
    <dbReference type="NCBI Taxonomy" id="418985"/>
    <lineage>
        <taxon>Eukaryota</taxon>
        <taxon>Metazoa</taxon>
        <taxon>Ecdysozoa</taxon>
        <taxon>Arthropoda</taxon>
        <taxon>Chelicerata</taxon>
        <taxon>Arachnida</taxon>
        <taxon>Acari</taxon>
        <taxon>Parasitiformes</taxon>
        <taxon>Mesostigmata</taxon>
        <taxon>Gamasina</taxon>
        <taxon>Dermanyssoidea</taxon>
        <taxon>Laelapidae</taxon>
        <taxon>Tropilaelaps</taxon>
    </lineage>
</organism>
<proteinExistence type="predicted"/>